<feature type="transmembrane region" description="Helical" evidence="1">
    <location>
        <begin position="85"/>
        <end position="105"/>
    </location>
</feature>
<dbReference type="InterPro" id="IPR051413">
    <property type="entry name" value="K/Na_HCN_channel"/>
</dbReference>
<evidence type="ECO:0000256" key="1">
    <source>
        <dbReference type="SAM" id="Phobius"/>
    </source>
</evidence>
<feature type="transmembrane region" description="Helical" evidence="1">
    <location>
        <begin position="117"/>
        <end position="138"/>
    </location>
</feature>
<feature type="transmembrane region" description="Helical" evidence="1">
    <location>
        <begin position="292"/>
        <end position="313"/>
    </location>
</feature>
<feature type="transmembrane region" description="Helical" evidence="1">
    <location>
        <begin position="159"/>
        <end position="182"/>
    </location>
</feature>
<dbReference type="PROSITE" id="PS50042">
    <property type="entry name" value="CNMP_BINDING_3"/>
    <property type="match status" value="1"/>
</dbReference>
<dbReference type="GO" id="GO:0035725">
    <property type="term" value="P:sodium ion transmembrane transport"/>
    <property type="evidence" value="ECO:0007669"/>
    <property type="project" value="TreeGrafter"/>
</dbReference>
<dbReference type="GO" id="GO:0003254">
    <property type="term" value="P:regulation of membrane depolarization"/>
    <property type="evidence" value="ECO:0007669"/>
    <property type="project" value="TreeGrafter"/>
</dbReference>
<dbReference type="InterPro" id="IPR000595">
    <property type="entry name" value="cNMP-bd_dom"/>
</dbReference>
<feature type="transmembrane region" description="Helical" evidence="1">
    <location>
        <begin position="226"/>
        <end position="248"/>
    </location>
</feature>
<dbReference type="SMART" id="SM00100">
    <property type="entry name" value="cNMP"/>
    <property type="match status" value="1"/>
</dbReference>
<evidence type="ECO:0000313" key="3">
    <source>
        <dbReference type="EMBL" id="KAF7266819.1"/>
    </source>
</evidence>
<evidence type="ECO:0000313" key="4">
    <source>
        <dbReference type="Proteomes" id="UP000625711"/>
    </source>
</evidence>
<evidence type="ECO:0000259" key="2">
    <source>
        <dbReference type="PROSITE" id="PS50042"/>
    </source>
</evidence>
<dbReference type="CDD" id="cd00038">
    <property type="entry name" value="CAP_ED"/>
    <property type="match status" value="1"/>
</dbReference>
<dbReference type="Pfam" id="PF00027">
    <property type="entry name" value="cNMP_binding"/>
    <property type="match status" value="1"/>
</dbReference>
<dbReference type="SUPFAM" id="SSF51206">
    <property type="entry name" value="cAMP-binding domain-like"/>
    <property type="match status" value="1"/>
</dbReference>
<comment type="caution">
    <text evidence="3">The sequence shown here is derived from an EMBL/GenBank/DDBJ whole genome shotgun (WGS) entry which is preliminary data.</text>
</comment>
<keyword evidence="1" id="KW-0812">Transmembrane</keyword>
<dbReference type="Gene3D" id="2.60.120.10">
    <property type="entry name" value="Jelly Rolls"/>
    <property type="match status" value="1"/>
</dbReference>
<organism evidence="3 4">
    <name type="scientific">Rhynchophorus ferrugineus</name>
    <name type="common">Red palm weevil</name>
    <name type="synonym">Curculio ferrugineus</name>
    <dbReference type="NCBI Taxonomy" id="354439"/>
    <lineage>
        <taxon>Eukaryota</taxon>
        <taxon>Metazoa</taxon>
        <taxon>Ecdysozoa</taxon>
        <taxon>Arthropoda</taxon>
        <taxon>Hexapoda</taxon>
        <taxon>Insecta</taxon>
        <taxon>Pterygota</taxon>
        <taxon>Neoptera</taxon>
        <taxon>Endopterygota</taxon>
        <taxon>Coleoptera</taxon>
        <taxon>Polyphaga</taxon>
        <taxon>Cucujiformia</taxon>
        <taxon>Curculionidae</taxon>
        <taxon>Dryophthorinae</taxon>
        <taxon>Rhynchophorus</taxon>
    </lineage>
</organism>
<reference evidence="3" key="1">
    <citation type="submission" date="2020-08" db="EMBL/GenBank/DDBJ databases">
        <title>Genome sequencing and assembly of the red palm weevil Rhynchophorus ferrugineus.</title>
        <authorList>
            <person name="Dias G.B."/>
            <person name="Bergman C.M."/>
            <person name="Manee M."/>
        </authorList>
    </citation>
    <scope>NUCLEOTIDE SEQUENCE</scope>
    <source>
        <strain evidence="3">AA-2017</strain>
        <tissue evidence="3">Whole larva</tissue>
    </source>
</reference>
<dbReference type="Gene3D" id="1.10.287.630">
    <property type="entry name" value="Helix hairpin bin"/>
    <property type="match status" value="1"/>
</dbReference>
<sequence>MNTRRQDTKHHHCELPDEPDDIVKTFIDTGIFVDARRKLKRFLMISPKHPLTRFYVKSLRMLKNEEKSHLIRHYNMIHPLSMFAFIYRVYMSVILGLTYFVWPIAGPYWSARAMNDVFCITHFSFVVFIILTFFTGYYDTDSNFVVLSPKRVAKKYLKTYFIFDVLSCAPFVTRVLIYKGIWSMNNFYARSVRWSLPMVTYSRYFYFLETFNYFRLYMGLNSYIYLALKTVIIFISIIFILNVLVYFTVKEIPGYDVKSAYESTLSTVEILFLVSHGFHFTHNVIDRIIPCFLIIIGFIIHLMVFVFAMQFWYKFYSCENKQRTVYDAVEAFMAYKVLPIEKRQRVFLYLNFKYQRHYYKESTIRKITSEALRREILIKVSKESTQKVNLFHKLPESILEKLRANIICEIYLPGDVIIKAGMTGRCMFFILAGTVVVKTPEGKEVCFLRDGSHFGEIALVVNIARVANVVAVSPCEVFRLNRKHFLEVVKNYPVMLKEIHKLALERIAHSLTVPIDEVDHRSRSIETVVERQEQVQDLSV</sequence>
<dbReference type="EMBL" id="JAACXV010014494">
    <property type="protein sequence ID" value="KAF7266819.1"/>
    <property type="molecule type" value="Genomic_DNA"/>
</dbReference>
<dbReference type="OrthoDB" id="2021138at2759"/>
<dbReference type="PANTHER" id="PTHR45689">
    <property type="entry name" value="I[[H]] CHANNEL, ISOFORM E"/>
    <property type="match status" value="1"/>
</dbReference>
<dbReference type="Proteomes" id="UP000625711">
    <property type="component" value="Unassembled WGS sequence"/>
</dbReference>
<accession>A0A834M6H6</accession>
<gene>
    <name evidence="3" type="ORF">GWI33_019893</name>
</gene>
<dbReference type="InterPro" id="IPR018490">
    <property type="entry name" value="cNMP-bd_dom_sf"/>
</dbReference>
<dbReference type="GO" id="GO:0098855">
    <property type="term" value="C:HCN channel complex"/>
    <property type="evidence" value="ECO:0007669"/>
    <property type="project" value="TreeGrafter"/>
</dbReference>
<feature type="domain" description="Cyclic nucleotide-binding" evidence="2">
    <location>
        <begin position="390"/>
        <end position="506"/>
    </location>
</feature>
<name>A0A834M6H6_RHYFE</name>
<keyword evidence="1" id="KW-0472">Membrane</keyword>
<keyword evidence="1" id="KW-1133">Transmembrane helix</keyword>
<dbReference type="PANTHER" id="PTHR45689:SF14">
    <property type="entry name" value="CYCLIC NUCLEOTIDE-GATED CATION CHANNEL SUBUNIT A-LIKE PROTEIN"/>
    <property type="match status" value="1"/>
</dbReference>
<dbReference type="GO" id="GO:0005249">
    <property type="term" value="F:voltage-gated potassium channel activity"/>
    <property type="evidence" value="ECO:0007669"/>
    <property type="project" value="TreeGrafter"/>
</dbReference>
<keyword evidence="4" id="KW-1185">Reference proteome</keyword>
<dbReference type="InterPro" id="IPR014710">
    <property type="entry name" value="RmlC-like_jellyroll"/>
</dbReference>
<proteinExistence type="predicted"/>
<dbReference type="AlphaFoldDB" id="A0A834M6H6"/>
<protein>
    <recommendedName>
        <fullName evidence="2">Cyclic nucleotide-binding domain-containing protein</fullName>
    </recommendedName>
</protein>